<dbReference type="AlphaFoldDB" id="A0AAE1UC15"/>
<keyword evidence="1" id="KW-0175">Coiled coil</keyword>
<dbReference type="Proteomes" id="UP001292094">
    <property type="component" value="Unassembled WGS sequence"/>
</dbReference>
<evidence type="ECO:0000256" key="1">
    <source>
        <dbReference type="SAM" id="Coils"/>
    </source>
</evidence>
<sequence>MDHSSPFISTDKEDYNALTHTHCRLLFKIVTLPPTHHALCKQKQSAENSDIEHTSEATKNREVLPEIVAIHPRETEFNILDEAVPTYRLSTLKENTDVHHLEEELNIVKKERDELLKEKEAMNEAMKNLNKEMQTLVTRTSDACPPLDSSPAQDVQPILYK</sequence>
<feature type="coiled-coil region" evidence="1">
    <location>
        <begin position="98"/>
        <end position="139"/>
    </location>
</feature>
<feature type="region of interest" description="Disordered" evidence="2">
    <location>
        <begin position="139"/>
        <end position="161"/>
    </location>
</feature>
<reference evidence="3" key="1">
    <citation type="submission" date="2023-11" db="EMBL/GenBank/DDBJ databases">
        <title>Genome assemblies of two species of porcelain crab, Petrolisthes cinctipes and Petrolisthes manimaculis (Anomura: Porcellanidae).</title>
        <authorList>
            <person name="Angst P."/>
        </authorList>
    </citation>
    <scope>NUCLEOTIDE SEQUENCE</scope>
    <source>
        <strain evidence="3">PB745_02</strain>
        <tissue evidence="3">Gill</tissue>
    </source>
</reference>
<evidence type="ECO:0000313" key="4">
    <source>
        <dbReference type="Proteomes" id="UP001292094"/>
    </source>
</evidence>
<comment type="caution">
    <text evidence="3">The sequence shown here is derived from an EMBL/GenBank/DDBJ whole genome shotgun (WGS) entry which is preliminary data.</text>
</comment>
<protein>
    <submittedName>
        <fullName evidence="3">Uncharacterized protein</fullName>
    </submittedName>
</protein>
<organism evidence="3 4">
    <name type="scientific">Petrolisthes manimaculis</name>
    <dbReference type="NCBI Taxonomy" id="1843537"/>
    <lineage>
        <taxon>Eukaryota</taxon>
        <taxon>Metazoa</taxon>
        <taxon>Ecdysozoa</taxon>
        <taxon>Arthropoda</taxon>
        <taxon>Crustacea</taxon>
        <taxon>Multicrustacea</taxon>
        <taxon>Malacostraca</taxon>
        <taxon>Eumalacostraca</taxon>
        <taxon>Eucarida</taxon>
        <taxon>Decapoda</taxon>
        <taxon>Pleocyemata</taxon>
        <taxon>Anomura</taxon>
        <taxon>Galatheoidea</taxon>
        <taxon>Porcellanidae</taxon>
        <taxon>Petrolisthes</taxon>
    </lineage>
</organism>
<evidence type="ECO:0000313" key="3">
    <source>
        <dbReference type="EMBL" id="KAK4317972.1"/>
    </source>
</evidence>
<proteinExistence type="predicted"/>
<keyword evidence="4" id="KW-1185">Reference proteome</keyword>
<evidence type="ECO:0000256" key="2">
    <source>
        <dbReference type="SAM" id="MobiDB-lite"/>
    </source>
</evidence>
<gene>
    <name evidence="3" type="ORF">Pmani_010999</name>
</gene>
<dbReference type="EMBL" id="JAWZYT010000877">
    <property type="protein sequence ID" value="KAK4317972.1"/>
    <property type="molecule type" value="Genomic_DNA"/>
</dbReference>
<accession>A0AAE1UC15</accession>
<name>A0AAE1UC15_9EUCA</name>